<dbReference type="Gene3D" id="1.10.238.160">
    <property type="match status" value="1"/>
</dbReference>
<dbReference type="RefSeq" id="WP_175104245.1">
    <property type="nucleotide sequence ID" value="NZ_CADIKM010000005.1"/>
</dbReference>
<reference evidence="1 2" key="1">
    <citation type="submission" date="2020-04" db="EMBL/GenBank/DDBJ databases">
        <authorList>
            <person name="De Canck E."/>
        </authorList>
    </citation>
    <scope>NUCLEOTIDE SEQUENCE [LARGE SCALE GENOMIC DNA]</scope>
    <source>
        <strain evidence="1 2">LMG 28138</strain>
    </source>
</reference>
<dbReference type="PANTHER" id="PTHR36154">
    <property type="entry name" value="DNA-BINDING TRANSCRIPTIONAL ACTIVATOR ALPA"/>
    <property type="match status" value="1"/>
</dbReference>
<dbReference type="InterPro" id="IPR010260">
    <property type="entry name" value="AlpA"/>
</dbReference>
<organism evidence="1 2">
    <name type="scientific">Pararobbsia alpina</name>
    <dbReference type="NCBI Taxonomy" id="621374"/>
    <lineage>
        <taxon>Bacteria</taxon>
        <taxon>Pseudomonadati</taxon>
        <taxon>Pseudomonadota</taxon>
        <taxon>Betaproteobacteria</taxon>
        <taxon>Burkholderiales</taxon>
        <taxon>Burkholderiaceae</taxon>
        <taxon>Pararobbsia</taxon>
    </lineage>
</organism>
<protein>
    <recommendedName>
        <fullName evidence="3">AlpA family transcriptional regulator</fullName>
    </recommendedName>
</protein>
<evidence type="ECO:0000313" key="1">
    <source>
        <dbReference type="EMBL" id="CAB3783443.1"/>
    </source>
</evidence>
<name>A0A6S7B088_9BURK</name>
<dbReference type="EMBL" id="CADIKM010000005">
    <property type="protein sequence ID" value="CAB3783443.1"/>
    <property type="molecule type" value="Genomic_DNA"/>
</dbReference>
<sequence length="87" mass="9786">MKKVVIASCSYSSGIHGSGDVSTEVHERLIRLEEVMSRTGLTRALMYQMMKAGDFPKSVKLTGRAVAWQSSLVDKWIQRRIESAKQE</sequence>
<evidence type="ECO:0008006" key="3">
    <source>
        <dbReference type="Google" id="ProtNLM"/>
    </source>
</evidence>
<keyword evidence="2" id="KW-1185">Reference proteome</keyword>
<accession>A0A6S7B088</accession>
<dbReference type="PANTHER" id="PTHR36154:SF1">
    <property type="entry name" value="DNA-BINDING TRANSCRIPTIONAL ACTIVATOR ALPA"/>
    <property type="match status" value="1"/>
</dbReference>
<dbReference type="AlphaFoldDB" id="A0A6S7B088"/>
<dbReference type="Proteomes" id="UP000494115">
    <property type="component" value="Unassembled WGS sequence"/>
</dbReference>
<proteinExistence type="predicted"/>
<dbReference type="InterPro" id="IPR052931">
    <property type="entry name" value="Prophage_regulatory_activator"/>
</dbReference>
<gene>
    <name evidence="1" type="ORF">LMG28138_01641</name>
</gene>
<evidence type="ECO:0000313" key="2">
    <source>
        <dbReference type="Proteomes" id="UP000494115"/>
    </source>
</evidence>
<dbReference type="Pfam" id="PF05930">
    <property type="entry name" value="Phage_AlpA"/>
    <property type="match status" value="1"/>
</dbReference>